<keyword evidence="10" id="KW-0448">Lipopolysaccharide biosynthesis</keyword>
<name>E0TGQ8_PARBH</name>
<evidence type="ECO:0000256" key="7">
    <source>
        <dbReference type="ARBA" id="ARBA00049183"/>
    </source>
</evidence>
<accession>E0TGQ8</accession>
<dbReference type="Gene3D" id="3.40.50.11720">
    <property type="entry name" value="3-Deoxy-D-manno-octulosonic-acid transferase, N-terminal domain"/>
    <property type="match status" value="1"/>
</dbReference>
<comment type="catalytic activity">
    <reaction evidence="7 10">
        <text>lipid IVA (E. coli) + CMP-3-deoxy-beta-D-manno-octulosonate = alpha-Kdo-(2-&gt;6)-lipid IVA (E. coli) + CMP + H(+)</text>
        <dbReference type="Rhea" id="RHEA:28066"/>
        <dbReference type="ChEBI" id="CHEBI:15378"/>
        <dbReference type="ChEBI" id="CHEBI:58603"/>
        <dbReference type="ChEBI" id="CHEBI:60364"/>
        <dbReference type="ChEBI" id="CHEBI:60377"/>
        <dbReference type="ChEBI" id="CHEBI:85987"/>
        <dbReference type="EC" id="2.4.99.12"/>
    </reaction>
</comment>
<comment type="function">
    <text evidence="1 10">Involved in lipopolysaccharide (LPS) biosynthesis. Catalyzes the transfer of 3-deoxy-D-manno-octulosonate (Kdo) residue(s) from CMP-Kdo to lipid IV(A), the tetraacyldisaccharide-1,4'-bisphosphate precursor of lipid A.</text>
</comment>
<evidence type="ECO:0000256" key="8">
    <source>
        <dbReference type="PIRSR" id="PIRSR639901-1"/>
    </source>
</evidence>
<evidence type="ECO:0000256" key="1">
    <source>
        <dbReference type="ARBA" id="ARBA00003394"/>
    </source>
</evidence>
<evidence type="ECO:0000256" key="5">
    <source>
        <dbReference type="ARBA" id="ARBA00022679"/>
    </source>
</evidence>
<feature type="active site" description="Proton acceptor" evidence="8">
    <location>
        <position position="66"/>
    </location>
</feature>
<keyword evidence="5 10" id="KW-0808">Transferase</keyword>
<dbReference type="GO" id="GO:0009245">
    <property type="term" value="P:lipid A biosynthetic process"/>
    <property type="evidence" value="ECO:0007669"/>
    <property type="project" value="TreeGrafter"/>
</dbReference>
<evidence type="ECO:0000256" key="9">
    <source>
        <dbReference type="PIRSR" id="PIRSR639901-2"/>
    </source>
</evidence>
<dbReference type="AlphaFoldDB" id="E0TGQ8"/>
<protein>
    <recommendedName>
        <fullName evidence="4 10">3-deoxy-D-manno-octulosonic acid transferase</fullName>
        <shortName evidence="10">Kdo transferase</shortName>
        <ecNumber evidence="3 10">2.4.99.12</ecNumber>
    </recommendedName>
    <alternativeName>
        <fullName evidence="6 10">Lipid IV(A) 3-deoxy-D-manno-octulosonic acid transferase</fullName>
    </alternativeName>
</protein>
<organism evidence="12 13">
    <name type="scientific">Parvularcula bermudensis (strain ATCC BAA-594 / HTCC2503 / KCTC 12087)</name>
    <dbReference type="NCBI Taxonomy" id="314260"/>
    <lineage>
        <taxon>Bacteria</taxon>
        <taxon>Pseudomonadati</taxon>
        <taxon>Pseudomonadota</taxon>
        <taxon>Alphaproteobacteria</taxon>
        <taxon>Parvularculales</taxon>
        <taxon>Parvularculaceae</taxon>
        <taxon>Parvularcula</taxon>
    </lineage>
</organism>
<comment type="subcellular location">
    <subcellularLocation>
        <location evidence="10">Cell membrane</location>
    </subcellularLocation>
</comment>
<dbReference type="Pfam" id="PF04413">
    <property type="entry name" value="Glycos_transf_N"/>
    <property type="match status" value="1"/>
</dbReference>
<dbReference type="STRING" id="314260.PB2503_13149"/>
<dbReference type="GO" id="GO:0005886">
    <property type="term" value="C:plasma membrane"/>
    <property type="evidence" value="ECO:0007669"/>
    <property type="project" value="UniProtKB-SubCell"/>
</dbReference>
<dbReference type="SUPFAM" id="SSF53756">
    <property type="entry name" value="UDP-Glycosyltransferase/glycogen phosphorylase"/>
    <property type="match status" value="1"/>
</dbReference>
<dbReference type="HOGENOM" id="CLU_036146_1_1_5"/>
<reference evidence="12 13" key="2">
    <citation type="journal article" date="2011" name="J. Bacteriol.">
        <title>Complete genome sequence of strain HTCC2503T of Parvularcula bermudensis, the type species of the order "Parvularculales" in the class Alphaproteobacteria.</title>
        <authorList>
            <person name="Oh H.M."/>
            <person name="Kang I."/>
            <person name="Vergin K.L."/>
            <person name="Kang D."/>
            <person name="Rhee K.H."/>
            <person name="Giovannoni S.J."/>
            <person name="Cho J.C."/>
        </authorList>
    </citation>
    <scope>NUCLEOTIDE SEQUENCE [LARGE SCALE GENOMIC DNA]</scope>
    <source>
        <strain evidence="13">ATCC BAA-594 / HTCC2503 / KCTC 12087</strain>
    </source>
</reference>
<dbReference type="InterPro" id="IPR007507">
    <property type="entry name" value="Glycos_transf_N"/>
</dbReference>
<evidence type="ECO:0000313" key="13">
    <source>
        <dbReference type="Proteomes" id="UP000001302"/>
    </source>
</evidence>
<reference evidence="13" key="1">
    <citation type="submission" date="2010-08" db="EMBL/GenBank/DDBJ databases">
        <title>Genome sequence of Parvularcula bermudensis HTCC2503.</title>
        <authorList>
            <person name="Kang D.-M."/>
            <person name="Oh H.-M."/>
            <person name="Cho J.-C."/>
        </authorList>
    </citation>
    <scope>NUCLEOTIDE SEQUENCE [LARGE SCALE GENOMIC DNA]</scope>
    <source>
        <strain evidence="13">ATCC BAA-594 / HTCC2503 / KCTC 12087</strain>
    </source>
</reference>
<keyword evidence="13" id="KW-1185">Reference proteome</keyword>
<dbReference type="KEGG" id="pbr:PB2503_13149"/>
<dbReference type="eggNOG" id="COG1519">
    <property type="taxonomic scope" value="Bacteria"/>
</dbReference>
<evidence type="ECO:0000256" key="6">
    <source>
        <dbReference type="ARBA" id="ARBA00031445"/>
    </source>
</evidence>
<keyword evidence="10" id="KW-1003">Cell membrane</keyword>
<dbReference type="EC" id="2.4.99.12" evidence="3 10"/>
<dbReference type="RefSeq" id="WP_013301641.1">
    <property type="nucleotide sequence ID" value="NC_014414.1"/>
</dbReference>
<evidence type="ECO:0000256" key="10">
    <source>
        <dbReference type="RuleBase" id="RU365103"/>
    </source>
</evidence>
<evidence type="ECO:0000256" key="3">
    <source>
        <dbReference type="ARBA" id="ARBA00012621"/>
    </source>
</evidence>
<dbReference type="Gene3D" id="3.40.50.2000">
    <property type="entry name" value="Glycogen Phosphorylase B"/>
    <property type="match status" value="1"/>
</dbReference>
<feature type="site" description="Transition state stabilizer" evidence="9">
    <location>
        <position position="212"/>
    </location>
</feature>
<dbReference type="GO" id="GO:0043842">
    <property type="term" value="F:Kdo transferase activity"/>
    <property type="evidence" value="ECO:0007669"/>
    <property type="project" value="UniProtKB-EC"/>
</dbReference>
<dbReference type="PANTHER" id="PTHR42755">
    <property type="entry name" value="3-DEOXY-MANNO-OCTULOSONATE CYTIDYLYLTRANSFERASE"/>
    <property type="match status" value="1"/>
</dbReference>
<evidence type="ECO:0000259" key="11">
    <source>
        <dbReference type="Pfam" id="PF04413"/>
    </source>
</evidence>
<dbReference type="OrthoDB" id="9789797at2"/>
<keyword evidence="10" id="KW-0472">Membrane</keyword>
<proteinExistence type="inferred from homology"/>
<evidence type="ECO:0000313" key="12">
    <source>
        <dbReference type="EMBL" id="ADM10667.1"/>
    </source>
</evidence>
<dbReference type="EMBL" id="CP002156">
    <property type="protein sequence ID" value="ADM10667.1"/>
    <property type="molecule type" value="Genomic_DNA"/>
</dbReference>
<comment type="similarity">
    <text evidence="10">Belongs to the glycosyltransferase group 1 family.</text>
</comment>
<dbReference type="InterPro" id="IPR038107">
    <property type="entry name" value="Glycos_transf_N_sf"/>
</dbReference>
<dbReference type="Proteomes" id="UP000001302">
    <property type="component" value="Chromosome"/>
</dbReference>
<dbReference type="PANTHER" id="PTHR42755:SF1">
    <property type="entry name" value="3-DEOXY-D-MANNO-OCTULOSONIC ACID TRANSFERASE, MITOCHONDRIAL-RELATED"/>
    <property type="match status" value="1"/>
</dbReference>
<evidence type="ECO:0000256" key="2">
    <source>
        <dbReference type="ARBA" id="ARBA00004713"/>
    </source>
</evidence>
<dbReference type="GO" id="GO:0009244">
    <property type="term" value="P:lipopolysaccharide core region biosynthetic process"/>
    <property type="evidence" value="ECO:0007669"/>
    <property type="project" value="UniProtKB-UniRule"/>
</dbReference>
<sequence length="437" mass="47254">MTAAPVSLSAYRALTHCLRPLAELILWRRVRAGKEEAERLDERRGRASLPRPAGPVMWIHGASVGESLSALPLIARLREERPDLFCLVTTGTVTSARLLAERLPEGSCHQYIPIDHPVYVHRFLDHWRPDGGLFIEAELWPVLLSACQRRDIPLALLNGRLSPSAFEGWSKRPRVAAALYGAFSVLTAQDQDNAARLTTLARRPVESPGNLKQAAPPPPAEPAAISALKAAIGDRPVILAASTHAGEEELILRVHQELRGDYPSLLTLIVPRHPERGADIDAMIAAKGLSGGRRSVTPWPRPSDAVFIADTLGELGLFYRLTVPTFMGGSLVDRGGHNPIEPAHLSVPLFVGPHLFNFAETYAALEQVQAVIQVSDVKTLATAMAAALRAPAEANAMGGRARSWAERGGADVMDRTIDYLAPLLPAKPHQPTKGGTP</sequence>
<comment type="pathway">
    <text evidence="2 10">Bacterial outer membrane biogenesis; LPS core biosynthesis.</text>
</comment>
<dbReference type="UniPathway" id="UPA00958"/>
<gene>
    <name evidence="12" type="ordered locus">PB2503_13149</name>
</gene>
<dbReference type="CAZy" id="GT30">
    <property type="family name" value="Glycosyltransferase Family 30"/>
</dbReference>
<feature type="site" description="Transition state stabilizer" evidence="9">
    <location>
        <position position="136"/>
    </location>
</feature>
<dbReference type="InterPro" id="IPR039901">
    <property type="entry name" value="Kdotransferase"/>
</dbReference>
<evidence type="ECO:0000256" key="4">
    <source>
        <dbReference type="ARBA" id="ARBA00019077"/>
    </source>
</evidence>
<feature type="domain" description="3-deoxy-D-manno-octulosonic-acid transferase N-terminal" evidence="11">
    <location>
        <begin position="39"/>
        <end position="213"/>
    </location>
</feature>